<sequence length="203" mass="21971">MLSLSPHCSHKLRPLDRTVLSPLTKAANSTCDGPAEPPGGVTRIYDVPGILATAVPLALSQSNTQTDFCRAGIFPFNRHSFTVLYFAPAFVTTRPNPINAIKAGDQTIQNTSIVANSSTAEDKTLPPPRILTLEPPDESKKLSNAVLFVQQPTENMPQCSKVPEQESIIADAEPLITLTGHRSSSSFNKFYSNPLQVLNPFPC</sequence>
<name>A0A4C1WSQ0_EUMVA</name>
<dbReference type="OrthoDB" id="4327074at2759"/>
<reference evidence="1 2" key="1">
    <citation type="journal article" date="2019" name="Commun. Biol.">
        <title>The bagworm genome reveals a unique fibroin gene that provides high tensile strength.</title>
        <authorList>
            <person name="Kono N."/>
            <person name="Nakamura H."/>
            <person name="Ohtoshi R."/>
            <person name="Tomita M."/>
            <person name="Numata K."/>
            <person name="Arakawa K."/>
        </authorList>
    </citation>
    <scope>NUCLEOTIDE SEQUENCE [LARGE SCALE GENOMIC DNA]</scope>
</reference>
<accession>A0A4C1WSQ0</accession>
<dbReference type="EMBL" id="BGZK01000648">
    <property type="protein sequence ID" value="GBP54516.1"/>
    <property type="molecule type" value="Genomic_DNA"/>
</dbReference>
<keyword evidence="2" id="KW-1185">Reference proteome</keyword>
<gene>
    <name evidence="1" type="ORF">EVAR_47388_1</name>
</gene>
<dbReference type="Proteomes" id="UP000299102">
    <property type="component" value="Unassembled WGS sequence"/>
</dbReference>
<evidence type="ECO:0000313" key="1">
    <source>
        <dbReference type="EMBL" id="GBP54516.1"/>
    </source>
</evidence>
<dbReference type="AlphaFoldDB" id="A0A4C1WSQ0"/>
<evidence type="ECO:0000313" key="2">
    <source>
        <dbReference type="Proteomes" id="UP000299102"/>
    </source>
</evidence>
<proteinExistence type="predicted"/>
<comment type="caution">
    <text evidence="1">The sequence shown here is derived from an EMBL/GenBank/DDBJ whole genome shotgun (WGS) entry which is preliminary data.</text>
</comment>
<organism evidence="1 2">
    <name type="scientific">Eumeta variegata</name>
    <name type="common">Bagworm moth</name>
    <name type="synonym">Eumeta japonica</name>
    <dbReference type="NCBI Taxonomy" id="151549"/>
    <lineage>
        <taxon>Eukaryota</taxon>
        <taxon>Metazoa</taxon>
        <taxon>Ecdysozoa</taxon>
        <taxon>Arthropoda</taxon>
        <taxon>Hexapoda</taxon>
        <taxon>Insecta</taxon>
        <taxon>Pterygota</taxon>
        <taxon>Neoptera</taxon>
        <taxon>Endopterygota</taxon>
        <taxon>Lepidoptera</taxon>
        <taxon>Glossata</taxon>
        <taxon>Ditrysia</taxon>
        <taxon>Tineoidea</taxon>
        <taxon>Psychidae</taxon>
        <taxon>Oiketicinae</taxon>
        <taxon>Eumeta</taxon>
    </lineage>
</organism>
<protein>
    <submittedName>
        <fullName evidence="1">Uncharacterized protein</fullName>
    </submittedName>
</protein>